<organism evidence="1">
    <name type="scientific">White spot syndrome virus</name>
    <dbReference type="NCBI Taxonomy" id="342409"/>
    <lineage>
        <taxon>Viruses</taxon>
        <taxon>Viruses incertae sedis</taxon>
        <taxon>Naldaviricetes</taxon>
        <taxon>Nimaviridae</taxon>
        <taxon>Whispovirus</taxon>
    </lineage>
</organism>
<reference evidence="1" key="1">
    <citation type="journal article" date="2018" name="Aquaculture">
        <title>Complete genome sequence of a white spot syndrome virus associated with a disease incursion in Australia.</title>
        <authorList>
            <person name="Oakey J."/>
            <person name="Smith C.S."/>
        </authorList>
    </citation>
    <scope>NUCLEOTIDE SEQUENCE [LARGE SCALE GENOMIC DNA]</scope>
    <source>
        <strain evidence="1">WSSV-AU</strain>
    </source>
</reference>
<name>A0A2D3I5K7_9VIRU</name>
<proteinExistence type="predicted"/>
<evidence type="ECO:0000313" key="1">
    <source>
        <dbReference type="EMBL" id="ATU83654.1"/>
    </source>
</evidence>
<protein>
    <submittedName>
        <fullName evidence="1">ORF1161</fullName>
    </submittedName>
</protein>
<dbReference type="Proteomes" id="UP000267516">
    <property type="component" value="Segment"/>
</dbReference>
<accession>A0A2D3I5K7</accession>
<sequence length="100" mass="11014">MHGFTGGVSILHFRPRPLIMYSATMGKMSSSTSPLYCAILSTSKQTKSSVCSEKPLLGSKNLLNLLGVEVTFSDEERCWCCCCCCCWSSFCCCCWRADSV</sequence>
<dbReference type="EMBL" id="MF768985">
    <property type="protein sequence ID" value="ATU83654.1"/>
    <property type="molecule type" value="Genomic_DNA"/>
</dbReference>